<dbReference type="RefSeq" id="WP_380012053.1">
    <property type="nucleotide sequence ID" value="NZ_JBHLYR010000047.1"/>
</dbReference>
<accession>A0ABV6B345</accession>
<dbReference type="Gene3D" id="2.60.40.1120">
    <property type="entry name" value="Carboxypeptidase-like, regulatory domain"/>
    <property type="match status" value="1"/>
</dbReference>
<comment type="caution">
    <text evidence="1">The sequence shown here is derived from an EMBL/GenBank/DDBJ whole genome shotgun (WGS) entry which is preliminary data.</text>
</comment>
<proteinExistence type="predicted"/>
<dbReference type="EMBL" id="JBHLYR010000047">
    <property type="protein sequence ID" value="MFB9993365.1"/>
    <property type="molecule type" value="Genomic_DNA"/>
</dbReference>
<protein>
    <submittedName>
        <fullName evidence="1">Carboxypeptidase-like regulatory domain-containing protein</fullName>
    </submittedName>
</protein>
<evidence type="ECO:0000313" key="2">
    <source>
        <dbReference type="Proteomes" id="UP001589733"/>
    </source>
</evidence>
<dbReference type="Pfam" id="PF13620">
    <property type="entry name" value="CarboxypepD_reg"/>
    <property type="match status" value="1"/>
</dbReference>
<name>A0ABV6B345_9DEIO</name>
<dbReference type="Proteomes" id="UP001589733">
    <property type="component" value="Unassembled WGS sequence"/>
</dbReference>
<sequence length="248" mass="26494">MVLTLVATGSVLAAPGKPVPGSVQGQVLDSRGRPLEGVQVWMKPVVTTGVAEVLTDEHGRYEVTGLPPVGYQALAWVQVPYKGKTFCSRLAHPKVSDYNAFNPRDGLVRNFRWQLSGRIPGNGDYSDLGYFGGSMPLMAGFGQERWATTQDEIELQLTPVGPLIDGSAGKAMTRTAPARGMVLDVPIGTYQVKATFIGAGGKRESLQVSASDGDYANETTVNFTPSGTFCKGTSGGAPGRAYVYWKFR</sequence>
<dbReference type="InterPro" id="IPR008969">
    <property type="entry name" value="CarboxyPept-like_regulatory"/>
</dbReference>
<keyword evidence="2" id="KW-1185">Reference proteome</keyword>
<reference evidence="1 2" key="1">
    <citation type="submission" date="2024-09" db="EMBL/GenBank/DDBJ databases">
        <authorList>
            <person name="Sun Q."/>
            <person name="Mori K."/>
        </authorList>
    </citation>
    <scope>NUCLEOTIDE SEQUENCE [LARGE SCALE GENOMIC DNA]</scope>
    <source>
        <strain evidence="1 2">JCM 13503</strain>
    </source>
</reference>
<dbReference type="SUPFAM" id="SSF49464">
    <property type="entry name" value="Carboxypeptidase regulatory domain-like"/>
    <property type="match status" value="1"/>
</dbReference>
<organism evidence="1 2">
    <name type="scientific">Deinococcus oregonensis</name>
    <dbReference type="NCBI Taxonomy" id="1805970"/>
    <lineage>
        <taxon>Bacteria</taxon>
        <taxon>Thermotogati</taxon>
        <taxon>Deinococcota</taxon>
        <taxon>Deinococci</taxon>
        <taxon>Deinococcales</taxon>
        <taxon>Deinococcaceae</taxon>
        <taxon>Deinococcus</taxon>
    </lineage>
</organism>
<gene>
    <name evidence="1" type="ORF">ACFFLM_15460</name>
</gene>
<evidence type="ECO:0000313" key="1">
    <source>
        <dbReference type="EMBL" id="MFB9993365.1"/>
    </source>
</evidence>